<gene>
    <name evidence="2" type="primary">LOC107024861</name>
</gene>
<dbReference type="Proteomes" id="UP000694930">
    <property type="component" value="Chromosome 7"/>
</dbReference>
<name>A0ABM1H737_SOLPN</name>
<reference evidence="2" key="2">
    <citation type="submission" date="2025-08" db="UniProtKB">
        <authorList>
            <consortium name="RefSeq"/>
        </authorList>
    </citation>
    <scope>IDENTIFICATION</scope>
</reference>
<proteinExistence type="predicted"/>
<evidence type="ECO:0000313" key="2">
    <source>
        <dbReference type="RefSeq" id="XP_015081285.1"/>
    </source>
</evidence>
<reference evidence="1" key="1">
    <citation type="journal article" date="2014" name="Nat. Genet.">
        <title>The genome of the stress-tolerant wild tomato species Solanum pennellii.</title>
        <authorList>
            <person name="Bolger A."/>
            <person name="Scossa F."/>
            <person name="Bolger M.E."/>
            <person name="Lanz C."/>
            <person name="Maumus F."/>
            <person name="Tohge T."/>
            <person name="Quesneville H."/>
            <person name="Alseekh S."/>
            <person name="Sorensen I."/>
            <person name="Lichtenstein G."/>
            <person name="Fich E.A."/>
            <person name="Conte M."/>
            <person name="Keller H."/>
            <person name="Schneeberger K."/>
            <person name="Schwacke R."/>
            <person name="Ofner I."/>
            <person name="Vrebalov J."/>
            <person name="Xu Y."/>
            <person name="Osorio S."/>
            <person name="Aflitos S.A."/>
            <person name="Schijlen E."/>
            <person name="Jimenez-Gomez J.M."/>
            <person name="Ryngajllo M."/>
            <person name="Kimura S."/>
            <person name="Kumar R."/>
            <person name="Koenig D."/>
            <person name="Headland L.R."/>
            <person name="Maloof J.N."/>
            <person name="Sinha N."/>
            <person name="van Ham R.C."/>
            <person name="Lankhorst R.K."/>
            <person name="Mao L."/>
            <person name="Vogel A."/>
            <person name="Arsova B."/>
            <person name="Panstruga R."/>
            <person name="Fei Z."/>
            <person name="Rose J.K."/>
            <person name="Zamir D."/>
            <person name="Carrari F."/>
            <person name="Giovannoni J.J."/>
            <person name="Weigel D."/>
            <person name="Usadel B."/>
            <person name="Fernie A.R."/>
        </authorList>
    </citation>
    <scope>NUCLEOTIDE SEQUENCE [LARGE SCALE GENOMIC DNA]</scope>
    <source>
        <strain evidence="1">cv. LA0716</strain>
    </source>
</reference>
<accession>A0ABM1H737</accession>
<organism evidence="1 2">
    <name type="scientific">Solanum pennellii</name>
    <name type="common">Tomato</name>
    <name type="synonym">Lycopersicon pennellii</name>
    <dbReference type="NCBI Taxonomy" id="28526"/>
    <lineage>
        <taxon>Eukaryota</taxon>
        <taxon>Viridiplantae</taxon>
        <taxon>Streptophyta</taxon>
        <taxon>Embryophyta</taxon>
        <taxon>Tracheophyta</taxon>
        <taxon>Spermatophyta</taxon>
        <taxon>Magnoliopsida</taxon>
        <taxon>eudicotyledons</taxon>
        <taxon>Gunneridae</taxon>
        <taxon>Pentapetalae</taxon>
        <taxon>asterids</taxon>
        <taxon>lamiids</taxon>
        <taxon>Solanales</taxon>
        <taxon>Solanaceae</taxon>
        <taxon>Solanoideae</taxon>
        <taxon>Solaneae</taxon>
        <taxon>Solanum</taxon>
        <taxon>Solanum subgen. Lycopersicon</taxon>
    </lineage>
</organism>
<dbReference type="RefSeq" id="XP_015081285.1">
    <property type="nucleotide sequence ID" value="XM_015225799.1"/>
</dbReference>
<dbReference type="PANTHER" id="PTHR34676">
    <property type="entry name" value="DUF4219 DOMAIN-CONTAINING PROTEIN-RELATED"/>
    <property type="match status" value="1"/>
</dbReference>
<keyword evidence="1" id="KW-1185">Reference proteome</keyword>
<dbReference type="PANTHER" id="PTHR34676:SF8">
    <property type="entry name" value="TRANSMEMBRANE PROTEIN"/>
    <property type="match status" value="1"/>
</dbReference>
<protein>
    <submittedName>
        <fullName evidence="2">Uncharacterized protein LOC107024861</fullName>
    </submittedName>
</protein>
<dbReference type="Pfam" id="PF14223">
    <property type="entry name" value="Retrotran_gag_2"/>
    <property type="match status" value="1"/>
</dbReference>
<dbReference type="GeneID" id="107024861"/>
<evidence type="ECO:0000313" key="1">
    <source>
        <dbReference type="Proteomes" id="UP000694930"/>
    </source>
</evidence>
<sequence>MGFVLDGPSIPTSEVKDGEITRVIPKTRQQYSEADRKKIEKGYKANKLLLCGIGAEEFNRISACESAKDIWDCLRTAHEGTEQVKESKIDMLTSQYENFQMKEGKNYS</sequence>